<evidence type="ECO:0000313" key="2">
    <source>
        <dbReference type="EMBL" id="KKR39348.1"/>
    </source>
</evidence>
<dbReference type="PANTHER" id="PTHR37304">
    <property type="entry name" value="MEMBRANE PROTEIN-RELATED"/>
    <property type="match status" value="1"/>
</dbReference>
<dbReference type="EMBL" id="LBXW01000010">
    <property type="protein sequence ID" value="KKR39348.1"/>
    <property type="molecule type" value="Genomic_DNA"/>
</dbReference>
<dbReference type="Proteomes" id="UP000034687">
    <property type="component" value="Unassembled WGS sequence"/>
</dbReference>
<keyword evidence="1" id="KW-0472">Membrane</keyword>
<keyword evidence="1" id="KW-1133">Transmembrane helix</keyword>
<protein>
    <recommendedName>
        <fullName evidence="4">DUF378 domain-containing protein</fullName>
    </recommendedName>
</protein>
<dbReference type="PANTHER" id="PTHR37304:SF1">
    <property type="entry name" value="MEMBRANE PROTEIN"/>
    <property type="match status" value="1"/>
</dbReference>
<evidence type="ECO:0008006" key="4">
    <source>
        <dbReference type="Google" id="ProtNLM"/>
    </source>
</evidence>
<name>A0A0G0QGS3_9BACT</name>
<evidence type="ECO:0000313" key="3">
    <source>
        <dbReference type="Proteomes" id="UP000034687"/>
    </source>
</evidence>
<feature type="transmembrane region" description="Helical" evidence="1">
    <location>
        <begin position="44"/>
        <end position="61"/>
    </location>
</feature>
<comment type="caution">
    <text evidence="2">The sequence shown here is derived from an EMBL/GenBank/DDBJ whole genome shotgun (WGS) entry which is preliminary data.</text>
</comment>
<dbReference type="InterPro" id="IPR007211">
    <property type="entry name" value="DUF378"/>
</dbReference>
<feature type="transmembrane region" description="Helical" evidence="1">
    <location>
        <begin position="7"/>
        <end position="24"/>
    </location>
</feature>
<reference evidence="2 3" key="1">
    <citation type="journal article" date="2015" name="Nature">
        <title>rRNA introns, odd ribosomes, and small enigmatic genomes across a large radiation of phyla.</title>
        <authorList>
            <person name="Brown C.T."/>
            <person name="Hug L.A."/>
            <person name="Thomas B.C."/>
            <person name="Sharon I."/>
            <person name="Castelle C.J."/>
            <person name="Singh A."/>
            <person name="Wilkins M.J."/>
            <person name="Williams K.H."/>
            <person name="Banfield J.F."/>
        </authorList>
    </citation>
    <scope>NUCLEOTIDE SEQUENCE [LARGE SCALE GENOMIC DNA]</scope>
</reference>
<sequence length="64" mass="6992">MKMGKVDWIAWMLVVVGALNWGFVGVSNLNLVESLFGSSAVTQVLYILVGLAGLYMVWMAVSKK</sequence>
<evidence type="ECO:0000256" key="1">
    <source>
        <dbReference type="SAM" id="Phobius"/>
    </source>
</evidence>
<dbReference type="Pfam" id="PF04070">
    <property type="entry name" value="DUF378"/>
    <property type="match status" value="1"/>
</dbReference>
<dbReference type="AlphaFoldDB" id="A0A0G0QGS3"/>
<gene>
    <name evidence="2" type="ORF">UT72_C0010G0006</name>
</gene>
<organism evidence="2 3">
    <name type="scientific">Candidatus Woesebacteria bacterium GW2011_GWB1_40_101</name>
    <dbReference type="NCBI Taxonomy" id="1618575"/>
    <lineage>
        <taxon>Bacteria</taxon>
        <taxon>Candidatus Woeseibacteriota</taxon>
    </lineage>
</organism>
<keyword evidence="1" id="KW-0812">Transmembrane</keyword>
<proteinExistence type="predicted"/>
<accession>A0A0G0QGS3</accession>